<evidence type="ECO:0000313" key="2">
    <source>
        <dbReference type="EMBL" id="KEJ93213.1"/>
    </source>
</evidence>
<dbReference type="RefSeq" id="WP_037974557.1">
    <property type="nucleotide sequence ID" value="NZ_JMKI01000006.1"/>
</dbReference>
<dbReference type="OrthoDB" id="2366at2"/>
<dbReference type="Proteomes" id="UP000027665">
    <property type="component" value="Unassembled WGS sequence"/>
</dbReference>
<name>A0A073IS93_9BACT</name>
<accession>A0A073IS93</accession>
<reference evidence="2 3" key="1">
    <citation type="submission" date="2014-04" db="EMBL/GenBank/DDBJ databases">
        <title>Draft Genome Sequence of Synergistes jonesii.</title>
        <authorList>
            <person name="Coil D.A."/>
            <person name="Eisen J.A."/>
            <person name="Holland-Moritz H.E."/>
        </authorList>
    </citation>
    <scope>NUCLEOTIDE SEQUENCE [LARGE SCALE GENOMIC DNA]</scope>
    <source>
        <strain evidence="2 3">78-1</strain>
    </source>
</reference>
<dbReference type="EMBL" id="JMKI01000006">
    <property type="protein sequence ID" value="KEJ93213.1"/>
    <property type="molecule type" value="Genomic_DNA"/>
</dbReference>
<dbReference type="GeneID" id="90982867"/>
<dbReference type="NCBIfam" id="TIGR01760">
    <property type="entry name" value="tape_meas_TP901"/>
    <property type="match status" value="1"/>
</dbReference>
<gene>
    <name evidence="2" type="ORF">EH55_12995</name>
</gene>
<evidence type="ECO:0000259" key="1">
    <source>
        <dbReference type="Pfam" id="PF10145"/>
    </source>
</evidence>
<dbReference type="InterPro" id="IPR010090">
    <property type="entry name" value="Phage_tape_meas"/>
</dbReference>
<proteinExistence type="predicted"/>
<dbReference type="STRING" id="2754.EH55_12995"/>
<dbReference type="AlphaFoldDB" id="A0A073IS93"/>
<dbReference type="eggNOG" id="COG5280">
    <property type="taxonomic scope" value="Bacteria"/>
</dbReference>
<dbReference type="Pfam" id="PF10145">
    <property type="entry name" value="PhageMin_Tail"/>
    <property type="match status" value="1"/>
</dbReference>
<feature type="domain" description="Phage tail tape measure protein" evidence="1">
    <location>
        <begin position="90"/>
        <end position="246"/>
    </location>
</feature>
<keyword evidence="3" id="KW-1185">Reference proteome</keyword>
<organism evidence="2 3">
    <name type="scientific">Synergistes jonesii</name>
    <dbReference type="NCBI Taxonomy" id="2754"/>
    <lineage>
        <taxon>Bacteria</taxon>
        <taxon>Thermotogati</taxon>
        <taxon>Synergistota</taxon>
        <taxon>Synergistia</taxon>
        <taxon>Synergistales</taxon>
        <taxon>Synergistaceae</taxon>
        <taxon>Synergistes</taxon>
    </lineage>
</organism>
<evidence type="ECO:0000313" key="3">
    <source>
        <dbReference type="Proteomes" id="UP000027665"/>
    </source>
</evidence>
<protein>
    <recommendedName>
        <fullName evidence="1">Phage tail tape measure protein domain-containing protein</fullName>
    </recommendedName>
</protein>
<comment type="caution">
    <text evidence="2">The sequence shown here is derived from an EMBL/GenBank/DDBJ whole genome shotgun (WGS) entry which is preliminary data.</text>
</comment>
<sequence>MARTRKLNYKFGVDISEAERKLKEMSNKIETVGKRMKSFGESTSKLAAPFVGLGVISAKAALDYDKAVDSIVIGTGAVGEKMEGLEASFKKIAAKVPQDMAQSSQAVADLNTRLGLTGEDLESLSITMLDASRMLGEDLGGMIAQSTKAMNDWGVSAKDSAGFMDMLFVASQETGISISSLSEQLYKFGSPLRQMGFDVETVTAMLGSFEKAGVNTELVMGSMRIALGKMAKAGIKDLPEALRASIAAIKNAKTSGEAATIALKVFGAKAGPDMAAAIREGRLEVDELVTSLGKSEGAINRTAEATDGFTEQMGRMKNQVALSLEPLGTKIVKIAEDYMPSLLEKLENFSADCDESTIKIIALTAGLGAGSFVLGHYTIALAGLVTNIGKLRIALTAFFKAHPMGLAALAAAGAGYITYKNISAKMEKIETEDMMRSALGDRAPRMPAKRDAKSMNEYSRRLKKEYSEYLAELQKISDEEAKRYASKTVTAAGIQKPKKPIPPDDDVNNFGIEGTGKKNTGPSAAERLVMNIQDRIKYLGEDGKSFLGVLDAWQAKLKPLSADWKAIEDLKLDIRSDSARKAGEEVAALIERMEKQKEMQAEIDAAVKEGEAKFYADLQWENSMGLLGDEEYLGLLKDRFAALSGEMEKLGLDISNVANWSDDMKQAFSDIQTKGGEIAGAAIDTFRKKMESGTITNAQYLSMLEALKQKFAEYPAVVKQCQDAIDAFNLAKLSALPSLGSQVKASWEDAQQSIARAPSMIGDAFTSAVVGTKSLSEAMLDLLQDIGAVIAKALIMKAIFGVLNIASSTSTVSDWHDAGNAIRVPTKHSGGVVGAGGATALVSPSVFIGAPRMHGGGISGLRSDEVPAILQRGEVVLPKGSTAAEAMSRGLFGLLGLKFHSGGVVGAGGTPALVSPSVFVGAPRMHGGGISGLRSDEVPAILQRGEVVLPKGSTAAEAMSRGLFGLLGLKFHSGGVVGAGGTPALVSPSVFVGAPRMHSGGIAGLRSDEVPAILPRGGVMLPKGDAGAARASENRGGDSYYLTIQAVDAQSFVKMLQNNKGVLESLIVNGIQRGGPLRMAIKGAM</sequence>